<reference evidence="2 3" key="1">
    <citation type="submission" date="2014-04" db="EMBL/GenBank/DDBJ databases">
        <authorList>
            <consortium name="DOE Joint Genome Institute"/>
            <person name="Kuo A."/>
            <person name="Kohler A."/>
            <person name="Jargeat P."/>
            <person name="Nagy L.G."/>
            <person name="Floudas D."/>
            <person name="Copeland A."/>
            <person name="Barry K.W."/>
            <person name="Cichocki N."/>
            <person name="Veneault-Fourrey C."/>
            <person name="LaButti K."/>
            <person name="Lindquist E.A."/>
            <person name="Lipzen A."/>
            <person name="Lundell T."/>
            <person name="Morin E."/>
            <person name="Murat C."/>
            <person name="Sun H."/>
            <person name="Tunlid A."/>
            <person name="Henrissat B."/>
            <person name="Grigoriev I.V."/>
            <person name="Hibbett D.S."/>
            <person name="Martin F."/>
            <person name="Nordberg H.P."/>
            <person name="Cantor M.N."/>
            <person name="Hua S.X."/>
        </authorList>
    </citation>
    <scope>NUCLEOTIDE SEQUENCE [LARGE SCALE GENOMIC DNA]</scope>
    <source>
        <strain evidence="2 3">Ve08.2h10</strain>
    </source>
</reference>
<evidence type="ECO:0000313" key="3">
    <source>
        <dbReference type="Proteomes" id="UP000054538"/>
    </source>
</evidence>
<organism evidence="2 3">
    <name type="scientific">Paxillus rubicundulus Ve08.2h10</name>
    <dbReference type="NCBI Taxonomy" id="930991"/>
    <lineage>
        <taxon>Eukaryota</taxon>
        <taxon>Fungi</taxon>
        <taxon>Dikarya</taxon>
        <taxon>Basidiomycota</taxon>
        <taxon>Agaricomycotina</taxon>
        <taxon>Agaricomycetes</taxon>
        <taxon>Agaricomycetidae</taxon>
        <taxon>Boletales</taxon>
        <taxon>Paxilineae</taxon>
        <taxon>Paxillaceae</taxon>
        <taxon>Paxillus</taxon>
    </lineage>
</organism>
<dbReference type="Pfam" id="PF12013">
    <property type="entry name" value="OrsD"/>
    <property type="match status" value="1"/>
</dbReference>
<feature type="non-terminal residue" evidence="2">
    <location>
        <position position="1"/>
    </location>
</feature>
<feature type="non-terminal residue" evidence="2">
    <location>
        <position position="124"/>
    </location>
</feature>
<gene>
    <name evidence="2" type="ORF">PAXRUDRAFT_82732</name>
</gene>
<dbReference type="InParanoid" id="A0A0D0CYM8"/>
<dbReference type="PROSITE" id="PS00028">
    <property type="entry name" value="ZINC_FINGER_C2H2_1"/>
    <property type="match status" value="1"/>
</dbReference>
<evidence type="ECO:0000259" key="1">
    <source>
        <dbReference type="PROSITE" id="PS00028"/>
    </source>
</evidence>
<evidence type="ECO:0000313" key="2">
    <source>
        <dbReference type="EMBL" id="KIK80753.1"/>
    </source>
</evidence>
<accession>A0A0D0CYM8</accession>
<reference evidence="3" key="2">
    <citation type="submission" date="2015-01" db="EMBL/GenBank/DDBJ databases">
        <title>Evolutionary Origins and Diversification of the Mycorrhizal Mutualists.</title>
        <authorList>
            <consortium name="DOE Joint Genome Institute"/>
            <consortium name="Mycorrhizal Genomics Consortium"/>
            <person name="Kohler A."/>
            <person name="Kuo A."/>
            <person name="Nagy L.G."/>
            <person name="Floudas D."/>
            <person name="Copeland A."/>
            <person name="Barry K.W."/>
            <person name="Cichocki N."/>
            <person name="Veneault-Fourrey C."/>
            <person name="LaButti K."/>
            <person name="Lindquist E.A."/>
            <person name="Lipzen A."/>
            <person name="Lundell T."/>
            <person name="Morin E."/>
            <person name="Murat C."/>
            <person name="Riley R."/>
            <person name="Ohm R."/>
            <person name="Sun H."/>
            <person name="Tunlid A."/>
            <person name="Henrissat B."/>
            <person name="Grigoriev I.V."/>
            <person name="Hibbett D.S."/>
            <person name="Martin F."/>
        </authorList>
    </citation>
    <scope>NUCLEOTIDE SEQUENCE [LARGE SCALE GENOMIC DNA]</scope>
    <source>
        <strain evidence="3">Ve08.2h10</strain>
    </source>
</reference>
<keyword evidence="3" id="KW-1185">Reference proteome</keyword>
<dbReference type="EMBL" id="KN825944">
    <property type="protein sequence ID" value="KIK80753.1"/>
    <property type="molecule type" value="Genomic_DNA"/>
</dbReference>
<dbReference type="HOGENOM" id="CLU_2020758_0_0_1"/>
<dbReference type="OrthoDB" id="2676161at2759"/>
<dbReference type="AlphaFoldDB" id="A0A0D0CYM8"/>
<dbReference type="Proteomes" id="UP000054538">
    <property type="component" value="Unassembled WGS sequence"/>
</dbReference>
<sequence>LVHHQYLETINMVIDPCLHALCCSICMVALAPHQAPYHISTKHAALKLDINKFKQVIKNLAIPEDLPLSPVDIATPFKGLKLLKGWACEHCPRVYANMKSMSSHHLHDHSDLPHPSTWPECDMQ</sequence>
<dbReference type="InterPro" id="IPR022698">
    <property type="entry name" value="OrsD"/>
</dbReference>
<feature type="domain" description="C2H2-type" evidence="1">
    <location>
        <begin position="88"/>
        <end position="109"/>
    </location>
</feature>
<name>A0A0D0CYM8_9AGAM</name>
<proteinExistence type="predicted"/>
<protein>
    <recommendedName>
        <fullName evidence="1">C2H2-type domain-containing protein</fullName>
    </recommendedName>
</protein>
<dbReference type="InterPro" id="IPR013087">
    <property type="entry name" value="Znf_C2H2_type"/>
</dbReference>